<proteinExistence type="predicted"/>
<evidence type="ECO:0000259" key="1">
    <source>
        <dbReference type="PROSITE" id="PS51704"/>
    </source>
</evidence>
<dbReference type="Proteomes" id="UP000037737">
    <property type="component" value="Unassembled WGS sequence"/>
</dbReference>
<dbReference type="InterPro" id="IPR017946">
    <property type="entry name" value="PLC-like_Pdiesterase_TIM-brl"/>
</dbReference>
<sequence>MPLDPARDRLASLVVACALAAVAVVVAVVGASPARVSAGELLGDTRDPGEAAFIASHRGGAAVAPENTLEAVRIALDAGFSYVEVDVGRTADGHPVLLHDATVDRTTDGTGRLDALDLAEVRSLDAGSWYAPEFVGARVPTLEEFLDVLGGTDARALLELKGEWDEAGVTRVLAAIRDRALDDRVATASFDATALAHVAAQSDTVHRMLILRRLPDDAARAAAEAGVRALIVDRAAVIDRPAVVDELHDAGIRIVVYTLNTDRDWGEVTALGVDGIITDDPFTLSDWQEGVALSR</sequence>
<evidence type="ECO:0000313" key="2">
    <source>
        <dbReference type="EMBL" id="KOS10997.1"/>
    </source>
</evidence>
<dbReference type="SUPFAM" id="SSF51695">
    <property type="entry name" value="PLC-like phosphodiesterases"/>
    <property type="match status" value="1"/>
</dbReference>
<dbReference type="PATRIC" id="fig|84292.3.peg.1404"/>
<dbReference type="OrthoDB" id="9758957at2"/>
<organism evidence="2 3">
    <name type="scientific">Microbacterium aurantiacum</name>
    <dbReference type="NCBI Taxonomy" id="162393"/>
    <lineage>
        <taxon>Bacteria</taxon>
        <taxon>Bacillati</taxon>
        <taxon>Actinomycetota</taxon>
        <taxon>Actinomycetes</taxon>
        <taxon>Micrococcales</taxon>
        <taxon>Microbacteriaceae</taxon>
        <taxon>Microbacterium</taxon>
    </lineage>
</organism>
<dbReference type="GO" id="GO:0008081">
    <property type="term" value="F:phosphoric diester hydrolase activity"/>
    <property type="evidence" value="ECO:0007669"/>
    <property type="project" value="InterPro"/>
</dbReference>
<evidence type="ECO:0000313" key="3">
    <source>
        <dbReference type="Proteomes" id="UP000037737"/>
    </source>
</evidence>
<dbReference type="Pfam" id="PF03009">
    <property type="entry name" value="GDPD"/>
    <property type="match status" value="1"/>
</dbReference>
<reference evidence="2" key="1">
    <citation type="submission" date="2015-04" db="EMBL/GenBank/DDBJ databases">
        <title>Complete genome sequence of Microbacterium chocolatum SIT 101, a bacterium enantioselectively hydrolyzing mesomeric diesters.</title>
        <authorList>
            <person name="Li X."/>
            <person name="Xu Y."/>
        </authorList>
    </citation>
    <scope>NUCLEOTIDE SEQUENCE [LARGE SCALE GENOMIC DNA]</scope>
    <source>
        <strain evidence="2">SIT 101</strain>
    </source>
</reference>
<dbReference type="PANTHER" id="PTHR46211">
    <property type="entry name" value="GLYCEROPHOSPHORYL DIESTER PHOSPHODIESTERASE"/>
    <property type="match status" value="1"/>
</dbReference>
<name>A0A0M8MIV2_9MICO</name>
<dbReference type="KEGG" id="mcw:A8L33_08285"/>
<protein>
    <recommendedName>
        <fullName evidence="1">GP-PDE domain-containing protein</fullName>
    </recommendedName>
</protein>
<dbReference type="AlphaFoldDB" id="A0A0M8MIV2"/>
<dbReference type="InterPro" id="IPR030395">
    <property type="entry name" value="GP_PDE_dom"/>
</dbReference>
<feature type="domain" description="GP-PDE" evidence="1">
    <location>
        <begin position="52"/>
        <end position="288"/>
    </location>
</feature>
<dbReference type="RefSeq" id="WP_053547589.1">
    <property type="nucleotide sequence ID" value="NZ_JAHWXH010000004.1"/>
</dbReference>
<dbReference type="PROSITE" id="PS50007">
    <property type="entry name" value="PIPLC_X_DOMAIN"/>
    <property type="match status" value="1"/>
</dbReference>
<dbReference type="PROSITE" id="PS51704">
    <property type="entry name" value="GP_PDE"/>
    <property type="match status" value="1"/>
</dbReference>
<accession>A0A0M8MIV2</accession>
<keyword evidence="3" id="KW-1185">Reference proteome</keyword>
<dbReference type="GO" id="GO:0006629">
    <property type="term" value="P:lipid metabolic process"/>
    <property type="evidence" value="ECO:0007669"/>
    <property type="project" value="InterPro"/>
</dbReference>
<gene>
    <name evidence="2" type="ORF">XI38_06880</name>
</gene>
<dbReference type="EMBL" id="LAVO01000006">
    <property type="protein sequence ID" value="KOS10997.1"/>
    <property type="molecule type" value="Genomic_DNA"/>
</dbReference>
<comment type="caution">
    <text evidence="2">The sequence shown here is derived from an EMBL/GenBank/DDBJ whole genome shotgun (WGS) entry which is preliminary data.</text>
</comment>
<dbReference type="PANTHER" id="PTHR46211:SF1">
    <property type="entry name" value="GLYCEROPHOSPHODIESTER PHOSPHODIESTERASE, CYTOPLASMIC"/>
    <property type="match status" value="1"/>
</dbReference>
<dbReference type="Gene3D" id="3.20.20.190">
    <property type="entry name" value="Phosphatidylinositol (PI) phosphodiesterase"/>
    <property type="match status" value="1"/>
</dbReference>